<feature type="domain" description="SPX" evidence="7">
    <location>
        <begin position="1"/>
        <end position="304"/>
    </location>
</feature>
<accession>A0A0C3CPK1</accession>
<feature type="region of interest" description="Disordered" evidence="5">
    <location>
        <begin position="110"/>
        <end position="134"/>
    </location>
</feature>
<dbReference type="SUPFAM" id="SSF57850">
    <property type="entry name" value="RING/U-box"/>
    <property type="match status" value="1"/>
</dbReference>
<dbReference type="InParanoid" id="A0A0C3CPK1"/>
<dbReference type="Pfam" id="PF13920">
    <property type="entry name" value="zf-C3HC4_3"/>
    <property type="match status" value="1"/>
</dbReference>
<evidence type="ECO:0000259" key="6">
    <source>
        <dbReference type="PROSITE" id="PS50089"/>
    </source>
</evidence>
<dbReference type="AlphaFoldDB" id="A0A0C3CPK1"/>
<dbReference type="InterPro" id="IPR001841">
    <property type="entry name" value="Znf_RING"/>
</dbReference>
<dbReference type="PROSITE" id="PS00518">
    <property type="entry name" value="ZF_RING_1"/>
    <property type="match status" value="1"/>
</dbReference>
<feature type="domain" description="RING-type" evidence="6">
    <location>
        <begin position="340"/>
        <end position="379"/>
    </location>
</feature>
<dbReference type="InterPro" id="IPR013083">
    <property type="entry name" value="Znf_RING/FYVE/PHD"/>
</dbReference>
<dbReference type="OrthoDB" id="5588846at2759"/>
<evidence type="ECO:0000313" key="9">
    <source>
        <dbReference type="Proteomes" id="UP000054321"/>
    </source>
</evidence>
<dbReference type="STRING" id="913774.A0A0C3CPK1"/>
<dbReference type="SMART" id="SM00184">
    <property type="entry name" value="RING"/>
    <property type="match status" value="1"/>
</dbReference>
<evidence type="ECO:0000256" key="2">
    <source>
        <dbReference type="ARBA" id="ARBA00022771"/>
    </source>
</evidence>
<dbReference type="HOGENOM" id="CLU_017137_2_1_1"/>
<proteinExistence type="predicted"/>
<evidence type="ECO:0000256" key="3">
    <source>
        <dbReference type="ARBA" id="ARBA00022833"/>
    </source>
</evidence>
<dbReference type="PANTHER" id="PTHR23327:SF51">
    <property type="entry name" value="TRANSCRIPTIONAL REGULATOR OF YEAST FORM ADHERENCE 3"/>
    <property type="match status" value="1"/>
</dbReference>
<dbReference type="Gene3D" id="3.30.40.10">
    <property type="entry name" value="Zinc/RING finger domain, C3HC4 (zinc finger)"/>
    <property type="match status" value="1"/>
</dbReference>
<sequence>MKFGRRFRIELLEQGFPQHWVDSAVPYAQLKKVINKVCLELQEYGLDIAALAQMPPVQDEAPQCSGGSIRRGSWDGSKEEFRPKLTLFFEDDQAVDAALSHDTRAFLKNRMQQQGRPGDLVDNANQERDNTSTDGPVLRQVEIPLTFDTEFFGLLHEDVSHLDALQAKEQQLLTREIHELSKEISALAKPSKFGKSDMYAWRQLFDLYLQAAVFFSTQETNTGSRSPTFAAQQLEWFQNEVTKRGLVGIFNLPASHRALDKFVKINIALLRNMRFLEINQIAIGKILKKFDKRTNLGITEKAPKFIQVESLMPQTIAKAVCSQVTQDLIKITPQLDDYLCPVCFTIAWRPIRLKCSHMLCVLCAITLQNAKRRRCPLCRRHVIQDATEDDYDADFAKFLKKYFPKEIKNKQVDLQNAAGEEKFGIYYSQDSGNRQCQVM</sequence>
<reference evidence="9" key="2">
    <citation type="submission" date="2015-01" db="EMBL/GenBank/DDBJ databases">
        <title>Evolutionary Origins and Diversification of the Mycorrhizal Mutualists.</title>
        <authorList>
            <consortium name="DOE Joint Genome Institute"/>
            <consortium name="Mycorrhizal Genomics Consortium"/>
            <person name="Kohler A."/>
            <person name="Kuo A."/>
            <person name="Nagy L.G."/>
            <person name="Floudas D."/>
            <person name="Copeland A."/>
            <person name="Barry K.W."/>
            <person name="Cichocki N."/>
            <person name="Veneault-Fourrey C."/>
            <person name="LaButti K."/>
            <person name="Lindquist E.A."/>
            <person name="Lipzen A."/>
            <person name="Lundell T."/>
            <person name="Morin E."/>
            <person name="Murat C."/>
            <person name="Riley R."/>
            <person name="Ohm R."/>
            <person name="Sun H."/>
            <person name="Tunlid A."/>
            <person name="Henrissat B."/>
            <person name="Grigoriev I.V."/>
            <person name="Hibbett D.S."/>
            <person name="Martin F."/>
        </authorList>
    </citation>
    <scope>NUCLEOTIDE SEQUENCE [LARGE SCALE GENOMIC DNA]</scope>
    <source>
        <strain evidence="9">Zn</strain>
    </source>
</reference>
<protein>
    <recommendedName>
        <fullName evidence="10">RING-type domain-containing protein</fullName>
    </recommendedName>
</protein>
<dbReference type="PROSITE" id="PS51382">
    <property type="entry name" value="SPX"/>
    <property type="match status" value="1"/>
</dbReference>
<dbReference type="InterPro" id="IPR017907">
    <property type="entry name" value="Znf_RING_CS"/>
</dbReference>
<reference evidence="8 9" key="1">
    <citation type="submission" date="2014-04" db="EMBL/GenBank/DDBJ databases">
        <authorList>
            <consortium name="DOE Joint Genome Institute"/>
            <person name="Kuo A."/>
            <person name="Martino E."/>
            <person name="Perotto S."/>
            <person name="Kohler A."/>
            <person name="Nagy L.G."/>
            <person name="Floudas D."/>
            <person name="Copeland A."/>
            <person name="Barry K.W."/>
            <person name="Cichocki N."/>
            <person name="Veneault-Fourrey C."/>
            <person name="LaButti K."/>
            <person name="Lindquist E.A."/>
            <person name="Lipzen A."/>
            <person name="Lundell T."/>
            <person name="Morin E."/>
            <person name="Murat C."/>
            <person name="Sun H."/>
            <person name="Tunlid A."/>
            <person name="Henrissat B."/>
            <person name="Grigoriev I.V."/>
            <person name="Hibbett D.S."/>
            <person name="Martin F."/>
            <person name="Nordberg H.P."/>
            <person name="Cantor M.N."/>
            <person name="Hua S.X."/>
        </authorList>
    </citation>
    <scope>NUCLEOTIDE SEQUENCE [LARGE SCALE GENOMIC DNA]</scope>
    <source>
        <strain evidence="8 9">Zn</strain>
    </source>
</reference>
<dbReference type="EMBL" id="KN832876">
    <property type="protein sequence ID" value="KIN00964.1"/>
    <property type="molecule type" value="Genomic_DNA"/>
</dbReference>
<keyword evidence="9" id="KW-1185">Reference proteome</keyword>
<dbReference type="PROSITE" id="PS50089">
    <property type="entry name" value="ZF_RING_2"/>
    <property type="match status" value="1"/>
</dbReference>
<name>A0A0C3CPK1_OIDMZ</name>
<evidence type="ECO:0008006" key="10">
    <source>
        <dbReference type="Google" id="ProtNLM"/>
    </source>
</evidence>
<evidence type="ECO:0000259" key="7">
    <source>
        <dbReference type="PROSITE" id="PS51382"/>
    </source>
</evidence>
<dbReference type="Pfam" id="PF03105">
    <property type="entry name" value="SPX"/>
    <property type="match status" value="1"/>
</dbReference>
<evidence type="ECO:0000256" key="4">
    <source>
        <dbReference type="PROSITE-ProRule" id="PRU00175"/>
    </source>
</evidence>
<keyword evidence="1" id="KW-0479">Metal-binding</keyword>
<organism evidence="8 9">
    <name type="scientific">Oidiodendron maius (strain Zn)</name>
    <dbReference type="NCBI Taxonomy" id="913774"/>
    <lineage>
        <taxon>Eukaryota</taxon>
        <taxon>Fungi</taxon>
        <taxon>Dikarya</taxon>
        <taxon>Ascomycota</taxon>
        <taxon>Pezizomycotina</taxon>
        <taxon>Leotiomycetes</taxon>
        <taxon>Leotiomycetes incertae sedis</taxon>
        <taxon>Myxotrichaceae</taxon>
        <taxon>Oidiodendron</taxon>
    </lineage>
</organism>
<dbReference type="Proteomes" id="UP000054321">
    <property type="component" value="Unassembled WGS sequence"/>
</dbReference>
<evidence type="ECO:0000256" key="5">
    <source>
        <dbReference type="SAM" id="MobiDB-lite"/>
    </source>
</evidence>
<keyword evidence="3" id="KW-0862">Zinc</keyword>
<gene>
    <name evidence="8" type="ORF">OIDMADRAFT_162966</name>
</gene>
<dbReference type="GO" id="GO:0008270">
    <property type="term" value="F:zinc ion binding"/>
    <property type="evidence" value="ECO:0007669"/>
    <property type="project" value="UniProtKB-KW"/>
</dbReference>
<evidence type="ECO:0000256" key="1">
    <source>
        <dbReference type="ARBA" id="ARBA00022723"/>
    </source>
</evidence>
<evidence type="ECO:0000313" key="8">
    <source>
        <dbReference type="EMBL" id="KIN00964.1"/>
    </source>
</evidence>
<dbReference type="InterPro" id="IPR004331">
    <property type="entry name" value="SPX_dom"/>
</dbReference>
<keyword evidence="2 4" id="KW-0863">Zinc-finger</keyword>
<dbReference type="PANTHER" id="PTHR23327">
    <property type="entry name" value="RING FINGER PROTEIN 127"/>
    <property type="match status" value="1"/>
</dbReference>